<evidence type="ECO:0000256" key="1">
    <source>
        <dbReference type="SAM" id="MobiDB-lite"/>
    </source>
</evidence>
<feature type="region of interest" description="Disordered" evidence="1">
    <location>
        <begin position="298"/>
        <end position="334"/>
    </location>
</feature>
<dbReference type="RefSeq" id="XP_047739185.1">
    <property type="nucleotide sequence ID" value="XM_047883229.1"/>
</dbReference>
<accession>A0A979FSQ5</accession>
<name>A0A979FSQ5_HYAAZ</name>
<proteinExistence type="predicted"/>
<keyword evidence="2" id="KW-1185">Reference proteome</keyword>
<feature type="compositionally biased region" description="Acidic residues" evidence="1">
    <location>
        <begin position="135"/>
        <end position="144"/>
    </location>
</feature>
<feature type="compositionally biased region" description="Basic and acidic residues" evidence="1">
    <location>
        <begin position="158"/>
        <end position="168"/>
    </location>
</feature>
<feature type="compositionally biased region" description="Polar residues" evidence="1">
    <location>
        <begin position="324"/>
        <end position="334"/>
    </location>
</feature>
<gene>
    <name evidence="3" type="primary">LOC125178739</name>
</gene>
<reference evidence="3" key="1">
    <citation type="submission" date="2025-08" db="UniProtKB">
        <authorList>
            <consortium name="RefSeq"/>
        </authorList>
    </citation>
    <scope>IDENTIFICATION</scope>
    <source>
        <tissue evidence="3">Whole organism</tissue>
    </source>
</reference>
<protein>
    <submittedName>
        <fullName evidence="3">Uncharacterized protein</fullName>
    </submittedName>
</protein>
<sequence length="334" mass="34709">MGERNVSFLDPDCIRENMFGMDGMHLNPEGTEVLERKVKRSSSSAGSSSNSSSSSSSSSNNNSSSSSSSAGSSSNSSSSSSSSSNNNSSSSSSSAGSSSNSSSSSSSSSNNNSSSSSSSAGSSSNSSSSSSSGSSEEEETSDEESSSRSSSCSSGSEDEAKRSGEHRPISRLPRNKPLPRHKPELVASPRASDESHVEEDEEDFPPPKLSPAVSPSKIGPSSPFKRSISSPQKSPVKSCIKPVSATVKHRTKEPSQEAATLPPSKEATNSIKTKPGKCRALASHELRPDLEQEFEKLLTGVKPATQAPARSSGSPSDRQEKIQAASSLQSQRHY</sequence>
<dbReference type="Proteomes" id="UP000694843">
    <property type="component" value="Unplaced"/>
</dbReference>
<dbReference type="GeneID" id="125178739"/>
<feature type="compositionally biased region" description="Low complexity" evidence="1">
    <location>
        <begin position="41"/>
        <end position="134"/>
    </location>
</feature>
<organism evidence="2 3">
    <name type="scientific">Hyalella azteca</name>
    <name type="common">Amphipod</name>
    <dbReference type="NCBI Taxonomy" id="294128"/>
    <lineage>
        <taxon>Eukaryota</taxon>
        <taxon>Metazoa</taxon>
        <taxon>Ecdysozoa</taxon>
        <taxon>Arthropoda</taxon>
        <taxon>Crustacea</taxon>
        <taxon>Multicrustacea</taxon>
        <taxon>Malacostraca</taxon>
        <taxon>Eumalacostraca</taxon>
        <taxon>Peracarida</taxon>
        <taxon>Amphipoda</taxon>
        <taxon>Senticaudata</taxon>
        <taxon>Talitrida</taxon>
        <taxon>Talitroidea</taxon>
        <taxon>Hyalellidae</taxon>
        <taxon>Hyalella</taxon>
    </lineage>
</organism>
<evidence type="ECO:0000313" key="3">
    <source>
        <dbReference type="RefSeq" id="XP_047739185.1"/>
    </source>
</evidence>
<dbReference type="KEGG" id="hazt:125178739"/>
<evidence type="ECO:0000313" key="2">
    <source>
        <dbReference type="Proteomes" id="UP000694843"/>
    </source>
</evidence>
<feature type="region of interest" description="Disordered" evidence="1">
    <location>
        <begin position="18"/>
        <end position="276"/>
    </location>
</feature>
<dbReference type="AlphaFoldDB" id="A0A979FSQ5"/>